<dbReference type="Gene3D" id="1.10.8.20">
    <property type="entry name" value="N-terminal domain of phosphatidylinositol transfer protein sec14p"/>
    <property type="match status" value="1"/>
</dbReference>
<dbReference type="InterPro" id="IPR051026">
    <property type="entry name" value="PI/PC_transfer"/>
</dbReference>
<proteinExistence type="predicted"/>
<evidence type="ECO:0000313" key="3">
    <source>
        <dbReference type="Proteomes" id="UP000518752"/>
    </source>
</evidence>
<dbReference type="OrthoDB" id="30289at2759"/>
<dbReference type="Gene3D" id="3.40.525.10">
    <property type="entry name" value="CRAL-TRIO lipid binding domain"/>
    <property type="match status" value="1"/>
</dbReference>
<comment type="caution">
    <text evidence="2">The sequence shown here is derived from an EMBL/GenBank/DDBJ whole genome shotgun (WGS) entry which is preliminary data.</text>
</comment>
<dbReference type="SMART" id="SM01100">
    <property type="entry name" value="CRAL_TRIO_N"/>
    <property type="match status" value="1"/>
</dbReference>
<dbReference type="EMBL" id="JAACJN010000084">
    <property type="protein sequence ID" value="KAF5377368.1"/>
    <property type="molecule type" value="Genomic_DNA"/>
</dbReference>
<dbReference type="SMART" id="SM00516">
    <property type="entry name" value="SEC14"/>
    <property type="match status" value="1"/>
</dbReference>
<dbReference type="SUPFAM" id="SSF52087">
    <property type="entry name" value="CRAL/TRIO domain"/>
    <property type="match status" value="1"/>
</dbReference>
<dbReference type="PANTHER" id="PTHR45657">
    <property type="entry name" value="CRAL-TRIO DOMAIN-CONTAINING PROTEIN YKL091C-RELATED"/>
    <property type="match status" value="1"/>
</dbReference>
<dbReference type="AlphaFoldDB" id="A0A8H5H606"/>
<gene>
    <name evidence="2" type="ORF">D9757_008018</name>
</gene>
<organism evidence="2 3">
    <name type="scientific">Collybiopsis confluens</name>
    <dbReference type="NCBI Taxonomy" id="2823264"/>
    <lineage>
        <taxon>Eukaryota</taxon>
        <taxon>Fungi</taxon>
        <taxon>Dikarya</taxon>
        <taxon>Basidiomycota</taxon>
        <taxon>Agaricomycotina</taxon>
        <taxon>Agaricomycetes</taxon>
        <taxon>Agaricomycetidae</taxon>
        <taxon>Agaricales</taxon>
        <taxon>Marasmiineae</taxon>
        <taxon>Omphalotaceae</taxon>
        <taxon>Collybiopsis</taxon>
    </lineage>
</organism>
<dbReference type="CDD" id="cd00170">
    <property type="entry name" value="SEC14"/>
    <property type="match status" value="1"/>
</dbReference>
<evidence type="ECO:0000313" key="2">
    <source>
        <dbReference type="EMBL" id="KAF5377368.1"/>
    </source>
</evidence>
<dbReference type="PROSITE" id="PS50191">
    <property type="entry name" value="CRAL_TRIO"/>
    <property type="match status" value="1"/>
</dbReference>
<keyword evidence="3" id="KW-1185">Reference proteome</keyword>
<reference evidence="2 3" key="1">
    <citation type="journal article" date="2020" name="ISME J.">
        <title>Uncovering the hidden diversity of litter-decomposition mechanisms in mushroom-forming fungi.</title>
        <authorList>
            <person name="Floudas D."/>
            <person name="Bentzer J."/>
            <person name="Ahren D."/>
            <person name="Johansson T."/>
            <person name="Persson P."/>
            <person name="Tunlid A."/>
        </authorList>
    </citation>
    <scope>NUCLEOTIDE SEQUENCE [LARGE SCALE GENOMIC DNA]</scope>
    <source>
        <strain evidence="2 3">CBS 406.79</strain>
    </source>
</reference>
<dbReference type="Proteomes" id="UP000518752">
    <property type="component" value="Unassembled WGS sequence"/>
</dbReference>
<dbReference type="Pfam" id="PF00650">
    <property type="entry name" value="CRAL_TRIO"/>
    <property type="match status" value="1"/>
</dbReference>
<feature type="domain" description="CRAL-TRIO" evidence="1">
    <location>
        <begin position="89"/>
        <end position="267"/>
    </location>
</feature>
<evidence type="ECO:0000259" key="1">
    <source>
        <dbReference type="PROSITE" id="PS50191"/>
    </source>
</evidence>
<dbReference type="InterPro" id="IPR011074">
    <property type="entry name" value="CRAL/TRIO_N_dom"/>
</dbReference>
<sequence length="292" mass="34266">MEDLSAHVGHLTGEQSDALAEFKTKLADVKLYRPVLDGQPASHDDPTLLRFLRARRFDVEKAKKQFADTEMWRTEHDIDTLFRTFDPEEFEDARRFYPRWTGRRDKGGRPLYVYRIASVSSIQRELNEASSERRYQRIIVLYEAMRRFVFPLCSKLPHSTETPISSVMTIIDLADTSLATMWNLRNHLQEASRLATAHYPETLHRTVIINAPDYFNRVWSWVKSWFDEGTRRKIFVLTRDEMVATLTQFVDSKDLPKIYGGELEWEFTDEPLLDEDTTKEIREMPKGPVVFP</sequence>
<dbReference type="Pfam" id="PF03765">
    <property type="entry name" value="CRAL_TRIO_N"/>
    <property type="match status" value="1"/>
</dbReference>
<name>A0A8H5H606_9AGAR</name>
<accession>A0A8H5H606</accession>
<protein>
    <recommendedName>
        <fullName evidence="1">CRAL-TRIO domain-containing protein</fullName>
    </recommendedName>
</protein>
<dbReference type="SUPFAM" id="SSF46938">
    <property type="entry name" value="CRAL/TRIO N-terminal domain"/>
    <property type="match status" value="1"/>
</dbReference>
<dbReference type="InterPro" id="IPR001251">
    <property type="entry name" value="CRAL-TRIO_dom"/>
</dbReference>
<dbReference type="InterPro" id="IPR036865">
    <property type="entry name" value="CRAL-TRIO_dom_sf"/>
</dbReference>
<dbReference type="PANTHER" id="PTHR45657:SF3">
    <property type="entry name" value="TRANSPORTER, PUTATIVE (AFU_ORTHOLOGUE AFUA_5G09260)-RELATED"/>
    <property type="match status" value="1"/>
</dbReference>
<dbReference type="InterPro" id="IPR036273">
    <property type="entry name" value="CRAL/TRIO_N_dom_sf"/>
</dbReference>